<evidence type="ECO:0000313" key="4">
    <source>
        <dbReference type="Proteomes" id="UP000243525"/>
    </source>
</evidence>
<dbReference type="GO" id="GO:0017057">
    <property type="term" value="F:6-phosphogluconolactonase activity"/>
    <property type="evidence" value="ECO:0007669"/>
    <property type="project" value="TreeGrafter"/>
</dbReference>
<sequence length="376" mass="41429">MKFYSLLISALLILFVACTPEKKMLTLYVGTYSVENSEGIYAYSFDPENGDLRYQSVTSNRENPSFICLSPDRKKLYAVGETDNFENQDSGSVTAYKIEKDGTLSRLNQLATQGNHPCHVCLSPDGATLVASNYTSGSISIYSVNRDGSLAEMSQLIQHEGSGPDTIRQQGPHAHSSQFSADGRLLMTADLGLDKLFFYRSLPDSMTYVPASPASVQMEPGAGPRHFAYTRDMQYIYVMNEMASTVSVLKKGDEGYELVSSVSSLPADFEGTKAGADIHLSGDERFVYCSNRGQNTLSVFARNTDDGSLSIIQNEPVQGNWPRNFVLSPDGKFVLVANQYSNNIAVFARDEQSGRLTFTGKNYQIPSPVCLKFREQ</sequence>
<dbReference type="RefSeq" id="WP_107821118.1">
    <property type="nucleotide sequence ID" value="NZ_OY782574.1"/>
</dbReference>
<dbReference type="Pfam" id="PF10282">
    <property type="entry name" value="Lactonase"/>
    <property type="match status" value="1"/>
</dbReference>
<reference evidence="3 4" key="1">
    <citation type="submission" date="2018-04" db="EMBL/GenBank/DDBJ databases">
        <title>Genomic Encyclopedia of Archaeal and Bacterial Type Strains, Phase II (KMG-II): from individual species to whole genera.</title>
        <authorList>
            <person name="Goeker M."/>
        </authorList>
    </citation>
    <scope>NUCLEOTIDE SEQUENCE [LARGE SCALE GENOMIC DNA]</scope>
    <source>
        <strain evidence="3 4">DSM 28823</strain>
    </source>
</reference>
<keyword evidence="2" id="KW-0119">Carbohydrate metabolism</keyword>
<dbReference type="GO" id="GO:0006006">
    <property type="term" value="P:glucose metabolic process"/>
    <property type="evidence" value="ECO:0007669"/>
    <property type="project" value="UniProtKB-KW"/>
</dbReference>
<protein>
    <submittedName>
        <fullName evidence="3">6-phosphogluconolactonase</fullName>
    </submittedName>
</protein>
<keyword evidence="2" id="KW-0313">Glucose metabolism</keyword>
<keyword evidence="4" id="KW-1185">Reference proteome</keyword>
<gene>
    <name evidence="3" type="ORF">C8N47_10313</name>
</gene>
<proteinExistence type="inferred from homology"/>
<dbReference type="InterPro" id="IPR015943">
    <property type="entry name" value="WD40/YVTN_repeat-like_dom_sf"/>
</dbReference>
<dbReference type="InterPro" id="IPR011048">
    <property type="entry name" value="Haem_d1_sf"/>
</dbReference>
<dbReference type="SUPFAM" id="SSF51004">
    <property type="entry name" value="C-terminal (heme d1) domain of cytochrome cd1-nitrite reductase"/>
    <property type="match status" value="1"/>
</dbReference>
<accession>A0A2T5C4G0</accession>
<dbReference type="InterPro" id="IPR050282">
    <property type="entry name" value="Cycloisomerase_2"/>
</dbReference>
<dbReference type="PROSITE" id="PS51257">
    <property type="entry name" value="PROKAR_LIPOPROTEIN"/>
    <property type="match status" value="1"/>
</dbReference>
<evidence type="ECO:0000313" key="3">
    <source>
        <dbReference type="EMBL" id="PTN09729.1"/>
    </source>
</evidence>
<dbReference type="Proteomes" id="UP000243525">
    <property type="component" value="Unassembled WGS sequence"/>
</dbReference>
<evidence type="ECO:0000256" key="2">
    <source>
        <dbReference type="ARBA" id="ARBA00022526"/>
    </source>
</evidence>
<dbReference type="AlphaFoldDB" id="A0A2T5C4G0"/>
<comment type="caution">
    <text evidence="3">The sequence shown here is derived from an EMBL/GenBank/DDBJ whole genome shotgun (WGS) entry which is preliminary data.</text>
</comment>
<evidence type="ECO:0000256" key="1">
    <source>
        <dbReference type="ARBA" id="ARBA00005564"/>
    </source>
</evidence>
<organism evidence="3 4">
    <name type="scientific">Mangrovibacterium marinum</name>
    <dbReference type="NCBI Taxonomy" id="1639118"/>
    <lineage>
        <taxon>Bacteria</taxon>
        <taxon>Pseudomonadati</taxon>
        <taxon>Bacteroidota</taxon>
        <taxon>Bacteroidia</taxon>
        <taxon>Marinilabiliales</taxon>
        <taxon>Prolixibacteraceae</taxon>
        <taxon>Mangrovibacterium</taxon>
    </lineage>
</organism>
<dbReference type="EMBL" id="QAAD01000003">
    <property type="protein sequence ID" value="PTN09729.1"/>
    <property type="molecule type" value="Genomic_DNA"/>
</dbReference>
<dbReference type="PANTHER" id="PTHR30344">
    <property type="entry name" value="6-PHOSPHOGLUCONOLACTONASE-RELATED"/>
    <property type="match status" value="1"/>
</dbReference>
<dbReference type="PANTHER" id="PTHR30344:SF1">
    <property type="entry name" value="6-PHOSPHOGLUCONOLACTONASE"/>
    <property type="match status" value="1"/>
</dbReference>
<dbReference type="FunFam" id="2.130.10.10:FF:000306">
    <property type="entry name" value="3-carboxymuconate cyclase"/>
    <property type="match status" value="1"/>
</dbReference>
<name>A0A2T5C4G0_9BACT</name>
<dbReference type="Gene3D" id="2.130.10.10">
    <property type="entry name" value="YVTN repeat-like/Quinoprotein amine dehydrogenase"/>
    <property type="match status" value="1"/>
</dbReference>
<dbReference type="OrthoDB" id="9790815at2"/>
<dbReference type="InterPro" id="IPR019405">
    <property type="entry name" value="Lactonase_7-beta_prop"/>
</dbReference>
<dbReference type="GO" id="GO:0005829">
    <property type="term" value="C:cytosol"/>
    <property type="evidence" value="ECO:0007669"/>
    <property type="project" value="TreeGrafter"/>
</dbReference>
<comment type="similarity">
    <text evidence="1">Belongs to the cycloisomerase 2 family.</text>
</comment>